<name>A0A3Q0DPE1_CARSF</name>
<dbReference type="GeneID" id="103252689"/>
<dbReference type="Pfam" id="PF15710">
    <property type="entry name" value="Brme1"/>
    <property type="match status" value="1"/>
</dbReference>
<evidence type="ECO:0000313" key="3">
    <source>
        <dbReference type="RefSeq" id="XP_021564906.1"/>
    </source>
</evidence>
<feature type="region of interest" description="Disordered" evidence="1">
    <location>
        <begin position="646"/>
        <end position="675"/>
    </location>
</feature>
<dbReference type="GO" id="GO:1990918">
    <property type="term" value="P:double-strand break repair involved in meiotic recombination"/>
    <property type="evidence" value="ECO:0007669"/>
    <property type="project" value="InterPro"/>
</dbReference>
<evidence type="ECO:0000313" key="2">
    <source>
        <dbReference type="Proteomes" id="UP000189704"/>
    </source>
</evidence>
<dbReference type="KEGG" id="csyr:103252689"/>
<dbReference type="RefSeq" id="XP_021564906.1">
    <property type="nucleotide sequence ID" value="XM_021709231.1"/>
</dbReference>
<reference evidence="3" key="1">
    <citation type="submission" date="2025-08" db="UniProtKB">
        <authorList>
            <consortium name="RefSeq"/>
        </authorList>
    </citation>
    <scope>IDENTIFICATION</scope>
</reference>
<gene>
    <name evidence="3" type="primary">CUNH19orf57</name>
</gene>
<feature type="region of interest" description="Disordered" evidence="1">
    <location>
        <begin position="1"/>
        <end position="473"/>
    </location>
</feature>
<organism evidence="2 3">
    <name type="scientific">Carlito syrichta</name>
    <name type="common">Philippine tarsier</name>
    <name type="synonym">Tarsius syrichta</name>
    <dbReference type="NCBI Taxonomy" id="1868482"/>
    <lineage>
        <taxon>Eukaryota</taxon>
        <taxon>Metazoa</taxon>
        <taxon>Chordata</taxon>
        <taxon>Craniata</taxon>
        <taxon>Vertebrata</taxon>
        <taxon>Euteleostomi</taxon>
        <taxon>Mammalia</taxon>
        <taxon>Eutheria</taxon>
        <taxon>Euarchontoglires</taxon>
        <taxon>Primates</taxon>
        <taxon>Haplorrhini</taxon>
        <taxon>Tarsiiformes</taxon>
        <taxon>Tarsiidae</taxon>
        <taxon>Carlito</taxon>
    </lineage>
</organism>
<accession>A0A3Q0DPE1</accession>
<dbReference type="OrthoDB" id="9940137at2759"/>
<protein>
    <submittedName>
        <fullName evidence="3">Uncharacterized protein C19orf57 homolog</fullName>
    </submittedName>
</protein>
<feature type="compositionally biased region" description="Polar residues" evidence="1">
    <location>
        <begin position="431"/>
        <end position="443"/>
    </location>
</feature>
<keyword evidence="2" id="KW-1185">Reference proteome</keyword>
<dbReference type="InterPro" id="IPR031441">
    <property type="entry name" value="Brme1"/>
</dbReference>
<dbReference type="PANTHER" id="PTHR14583:SF0">
    <property type="entry name" value="BREAK REPAIR MEIOTIC RECOMBINASE RECRUITMENT FACTOR 1"/>
    <property type="match status" value="1"/>
</dbReference>
<dbReference type="Proteomes" id="UP000189704">
    <property type="component" value="Unplaced"/>
</dbReference>
<feature type="compositionally biased region" description="Polar residues" evidence="1">
    <location>
        <begin position="198"/>
        <end position="227"/>
    </location>
</feature>
<dbReference type="PANTHER" id="PTHR14583">
    <property type="entry name" value="UNCHARACTERIZED PROTEIN C19ORF57 FAMILY MEMBER"/>
    <property type="match status" value="1"/>
</dbReference>
<proteinExistence type="predicted"/>
<dbReference type="AlphaFoldDB" id="A0A3Q0DPE1"/>
<sequence length="675" mass="70485">MSKRKKPRASGEGIHPLKPPKNSRLGDSDRTPQSCELGCLHHPEESGGKLGPALFAEHSREEPGQAIASFPGEETGAPSSLLGQPEEEPAPLPASQNSIGRFVPQFAKPRKTVARKAERQEEDLQCGAFSPETLPKPSAQQAGSQPLEGYLGLTLQEAGQPGEPTQADGSCSEQRVQDPVKPGSGDSQPEASPEVGTGPSTSERASQNHLTEQGTNTPDGGNLGNSRPETERAWTLGDLDQKGHQPGCATEEMEPDRGAPWEGDAPRGTGADLPGGPQEEGDSIPNAPASAPVLAPTQGLGHDTWCLEPGSLVQTPPGPLQTPSGTDREAEVRHSSPGCSSLGMVVIADLSTDPLEPEQRTPEVAGPDGQASAGSLASPGGKVSDSTHRRALSGYTPLVGVTTGGSGEERWENEPHCDASVGPPASLALASGNQEPTIGTGESSCRAPDMGPGVDSKWVPDPHHKTAKSGSQTLEQDLEGLSLSLQASGLPEHRETVDGLPQETQVRQSSADTLADLAGQPGHPRSVQQATWVDPSAVELDFLLDSQMRDALDASDFEASTEQLFPAGSRLGLCWAGPSPRDNGDLATVAQGQSRAHVGTQASEASRMEDATGVVCGLVVELSNLNRLIMSTHRDLEAFKRLSYRKAKPAGKGPAPHPPKGTGTVPRGEQPWRGL</sequence>
<evidence type="ECO:0000256" key="1">
    <source>
        <dbReference type="SAM" id="MobiDB-lite"/>
    </source>
</evidence>
<feature type="compositionally biased region" description="Basic and acidic residues" evidence="1">
    <location>
        <begin position="407"/>
        <end position="417"/>
    </location>
</feature>
<dbReference type="STRING" id="1868482.ENSTSYP00000031968"/>
<dbReference type="CTD" id="79173"/>